<organism evidence="2 3">
    <name type="scientific">Globodera rostochiensis</name>
    <name type="common">Golden nematode worm</name>
    <name type="synonym">Heterodera rostochiensis</name>
    <dbReference type="NCBI Taxonomy" id="31243"/>
    <lineage>
        <taxon>Eukaryota</taxon>
        <taxon>Metazoa</taxon>
        <taxon>Ecdysozoa</taxon>
        <taxon>Nematoda</taxon>
        <taxon>Chromadorea</taxon>
        <taxon>Rhabditida</taxon>
        <taxon>Tylenchina</taxon>
        <taxon>Tylenchomorpha</taxon>
        <taxon>Tylenchoidea</taxon>
        <taxon>Heteroderidae</taxon>
        <taxon>Heteroderinae</taxon>
        <taxon>Globodera</taxon>
    </lineage>
</organism>
<evidence type="ECO:0000256" key="1">
    <source>
        <dbReference type="SAM" id="MobiDB-lite"/>
    </source>
</evidence>
<dbReference type="Proteomes" id="UP000887572">
    <property type="component" value="Unplaced"/>
</dbReference>
<feature type="compositionally biased region" description="Low complexity" evidence="1">
    <location>
        <begin position="121"/>
        <end position="135"/>
    </location>
</feature>
<dbReference type="WBParaSite" id="Gr19_v10_g9993.t1">
    <property type="protein sequence ID" value="Gr19_v10_g9993.t1"/>
    <property type="gene ID" value="Gr19_v10_g9993"/>
</dbReference>
<sequence>MSFSPRERNTASPELHVPTSDELETGVFSATAAVLNQRPISAVSAGTDAPVRLRPVDFIQPLGVISLDIDASDNWADETRLPPQKKWRFFGKHARDSRQLLGAVVLGVSDSSPRTIGMEAQGTQTTNSSSTSSRSNRTRGRT</sequence>
<evidence type="ECO:0000313" key="3">
    <source>
        <dbReference type="WBParaSite" id="Gr19_v10_g9993.t1"/>
    </source>
</evidence>
<proteinExistence type="predicted"/>
<evidence type="ECO:0000313" key="2">
    <source>
        <dbReference type="Proteomes" id="UP000887572"/>
    </source>
</evidence>
<reference evidence="3" key="1">
    <citation type="submission" date="2022-11" db="UniProtKB">
        <authorList>
            <consortium name="WormBaseParasite"/>
        </authorList>
    </citation>
    <scope>IDENTIFICATION</scope>
</reference>
<dbReference type="AlphaFoldDB" id="A0A914IGE8"/>
<feature type="region of interest" description="Disordered" evidence="1">
    <location>
        <begin position="111"/>
        <end position="142"/>
    </location>
</feature>
<accession>A0A914IGE8</accession>
<feature type="region of interest" description="Disordered" evidence="1">
    <location>
        <begin position="1"/>
        <end position="21"/>
    </location>
</feature>
<protein>
    <submittedName>
        <fullName evidence="3">Uncharacterized protein</fullName>
    </submittedName>
</protein>
<name>A0A914IGE8_GLORO</name>
<keyword evidence="2" id="KW-1185">Reference proteome</keyword>